<evidence type="ECO:0000256" key="2">
    <source>
        <dbReference type="ARBA" id="ARBA00022694"/>
    </source>
</evidence>
<keyword evidence="1 3" id="KW-0963">Cytoplasm</keyword>
<dbReference type="HAMAP" id="MF_03054">
    <property type="entry name" value="CTU2"/>
    <property type="match status" value="1"/>
</dbReference>
<dbReference type="OrthoDB" id="25129at2759"/>
<comment type="caution">
    <text evidence="4">The sequence shown here is derived from an EMBL/GenBank/DDBJ whole genome shotgun (WGS) entry which is preliminary data.</text>
</comment>
<dbReference type="Gene3D" id="3.40.50.620">
    <property type="entry name" value="HUPs"/>
    <property type="match status" value="1"/>
</dbReference>
<evidence type="ECO:0000256" key="3">
    <source>
        <dbReference type="HAMAP-Rule" id="MF_03054"/>
    </source>
</evidence>
<protein>
    <recommendedName>
        <fullName evidence="3">Cytoplasmic tRNA 2-thiolation protein 2</fullName>
    </recommendedName>
</protein>
<comment type="function">
    <text evidence="3">Plays a central role in 2-thiolation of mcm(5)S(2)U at tRNA wobble positions of tRNA(Lys), tRNA(Glu) and tRNA(Gln). May act by forming a heterodimer with NCS6 that ligates sulfur from thiocarboxylated URM1 onto the uridine of tRNAs at wobble position. Prior mcm(5) tRNA modification by the elongator complex is required for 2-thiolation. May also be involved in protein urmylation.</text>
</comment>
<name>A0A9N8W3H0_9GLOM</name>
<dbReference type="PANTHER" id="PTHR20882">
    <property type="entry name" value="CYTOPLASMIC TRNA 2-THIOLATION PROTEIN 2"/>
    <property type="match status" value="1"/>
</dbReference>
<reference evidence="4" key="1">
    <citation type="submission" date="2021-06" db="EMBL/GenBank/DDBJ databases">
        <authorList>
            <person name="Kallberg Y."/>
            <person name="Tangrot J."/>
            <person name="Rosling A."/>
        </authorList>
    </citation>
    <scope>NUCLEOTIDE SEQUENCE</scope>
    <source>
        <strain evidence="4">FL130A</strain>
    </source>
</reference>
<dbReference type="GO" id="GO:0000049">
    <property type="term" value="F:tRNA binding"/>
    <property type="evidence" value="ECO:0007669"/>
    <property type="project" value="InterPro"/>
</dbReference>
<dbReference type="InterPro" id="IPR018796">
    <property type="entry name" value="COA8"/>
</dbReference>
<dbReference type="GO" id="GO:0097193">
    <property type="term" value="P:intrinsic apoptotic signaling pathway"/>
    <property type="evidence" value="ECO:0007669"/>
    <property type="project" value="InterPro"/>
</dbReference>
<gene>
    <name evidence="3" type="primary">NCS2</name>
    <name evidence="3" type="synonym">CTU2</name>
    <name evidence="4" type="ORF">ALEPTO_LOCUS2002</name>
</gene>
<dbReference type="Pfam" id="PF10231">
    <property type="entry name" value="COA8"/>
    <property type="match status" value="1"/>
</dbReference>
<dbReference type="AlphaFoldDB" id="A0A9N8W3H0"/>
<dbReference type="GO" id="GO:0032447">
    <property type="term" value="P:protein urmylation"/>
    <property type="evidence" value="ECO:0007669"/>
    <property type="project" value="UniProtKB-UniRule"/>
</dbReference>
<keyword evidence="2 3" id="KW-0819">tRNA processing</keyword>
<comment type="similarity">
    <text evidence="3">Belongs to the CTU2/NCS2 family.</text>
</comment>
<dbReference type="GO" id="GO:0002143">
    <property type="term" value="P:tRNA wobble position uridine thiolation"/>
    <property type="evidence" value="ECO:0007669"/>
    <property type="project" value="TreeGrafter"/>
</dbReference>
<evidence type="ECO:0000313" key="5">
    <source>
        <dbReference type="Proteomes" id="UP000789508"/>
    </source>
</evidence>
<dbReference type="GO" id="GO:0016779">
    <property type="term" value="F:nucleotidyltransferase activity"/>
    <property type="evidence" value="ECO:0007669"/>
    <property type="project" value="UniProtKB-UniRule"/>
</dbReference>
<dbReference type="Pfam" id="PF10288">
    <property type="entry name" value="CTU2"/>
    <property type="match status" value="1"/>
</dbReference>
<keyword evidence="5" id="KW-1185">Reference proteome</keyword>
<comment type="pathway">
    <text evidence="3">tRNA modification; 5-methoxycarbonylmethyl-2-thiouridine-tRNA biosynthesis.</text>
</comment>
<evidence type="ECO:0000256" key="1">
    <source>
        <dbReference type="ARBA" id="ARBA00022490"/>
    </source>
</evidence>
<comment type="subcellular location">
    <subcellularLocation>
        <location evidence="3">Cytoplasm</location>
    </subcellularLocation>
</comment>
<dbReference type="Proteomes" id="UP000789508">
    <property type="component" value="Unassembled WGS sequence"/>
</dbReference>
<proteinExistence type="inferred from homology"/>
<dbReference type="GO" id="GO:0005829">
    <property type="term" value="C:cytosol"/>
    <property type="evidence" value="ECO:0007669"/>
    <property type="project" value="TreeGrafter"/>
</dbReference>
<dbReference type="SUPFAM" id="SSF52402">
    <property type="entry name" value="Adenine nucleotide alpha hydrolases-like"/>
    <property type="match status" value="1"/>
</dbReference>
<dbReference type="PANTHER" id="PTHR20882:SF14">
    <property type="entry name" value="CYTOPLASMIC TRNA 2-THIOLATION PROTEIN 2"/>
    <property type="match status" value="1"/>
</dbReference>
<organism evidence="4 5">
    <name type="scientific">Ambispora leptoticha</name>
    <dbReference type="NCBI Taxonomy" id="144679"/>
    <lineage>
        <taxon>Eukaryota</taxon>
        <taxon>Fungi</taxon>
        <taxon>Fungi incertae sedis</taxon>
        <taxon>Mucoromycota</taxon>
        <taxon>Glomeromycotina</taxon>
        <taxon>Glomeromycetes</taxon>
        <taxon>Archaeosporales</taxon>
        <taxon>Ambisporaceae</taxon>
        <taxon>Ambispora</taxon>
    </lineage>
</organism>
<sequence length="600" mass="69012">MCNIEEPILVKEQATLSTGKKCIKCKVANATILIRYSTYCKSCFQHVFVGKFRKNLEKSRVTHSGSDEKAMVALSGGPSSRCLLQLLRDYCEPLPHEISKKSIFNEVKICHVDESVAIFDDQEKEKENSTLHKVELIARKYNYEFIGLRLEEIFSPEYTSIGFYDNVIEVTFDDSKRTQAKELLSRIYTQSSLSNREKLKSLLGAISSLTSKEELLWHFKLCLLMQMAHVIILRPMKDMLSKEIGIYNRFTGLVDDIVVTPTLTSMMPAKSSIEKLTEDFIVGLEKDYPSTVSTIARTGAKLKPSNLINLEWSCAVCMMPYKEGIKNWQSRITVHMKQSPLPSQSPFASPSQKSTPMDYHNSSCQCASNGSCCAANNISDQQYNHHKQLQRPNLEISDTLCYACLVNMRDIKSIVEFPPYVAEAIVQKIQKATNATVTISPTRLKSKFFATAELYSHKSLKTDYVGIPDKISNLRPIKYYIPENESPQDIEWRLHRERVDQLNHQFWTINNKLFIDEKQEYEDQIKLKTGRKPTPAEMSIFYKDFLDKAYDRQMAYNKQWWKENIGMLVPGGKAAIRNFRIWMPKRLRTRISFFEKNASS</sequence>
<dbReference type="InterPro" id="IPR019407">
    <property type="entry name" value="CTU2"/>
</dbReference>
<dbReference type="EMBL" id="CAJVPS010000260">
    <property type="protein sequence ID" value="CAG8470792.1"/>
    <property type="molecule type" value="Genomic_DNA"/>
</dbReference>
<evidence type="ECO:0000313" key="4">
    <source>
        <dbReference type="EMBL" id="CAG8470792.1"/>
    </source>
</evidence>
<dbReference type="InterPro" id="IPR014729">
    <property type="entry name" value="Rossmann-like_a/b/a_fold"/>
</dbReference>
<dbReference type="GO" id="GO:0016783">
    <property type="term" value="F:sulfurtransferase activity"/>
    <property type="evidence" value="ECO:0007669"/>
    <property type="project" value="TreeGrafter"/>
</dbReference>
<accession>A0A9N8W3H0</accession>